<dbReference type="Proteomes" id="UP000065151">
    <property type="component" value="Chromosome"/>
</dbReference>
<evidence type="ECO:0000313" key="3">
    <source>
        <dbReference type="Proteomes" id="UP000065151"/>
    </source>
</evidence>
<feature type="transmembrane region" description="Helical" evidence="1">
    <location>
        <begin position="12"/>
        <end position="30"/>
    </location>
</feature>
<organism evidence="2">
    <name type="scientific">Pseudarthrobacter sulfonivorans</name>
    <dbReference type="NCBI Taxonomy" id="121292"/>
    <lineage>
        <taxon>Bacteria</taxon>
        <taxon>Bacillati</taxon>
        <taxon>Actinomycetota</taxon>
        <taxon>Actinomycetes</taxon>
        <taxon>Micrococcales</taxon>
        <taxon>Micrococcaceae</taxon>
        <taxon>Pseudarthrobacter</taxon>
    </lineage>
</organism>
<feature type="transmembrane region" description="Helical" evidence="1">
    <location>
        <begin position="119"/>
        <end position="143"/>
    </location>
</feature>
<dbReference type="KEGG" id="psul:AU252_04765"/>
<protein>
    <submittedName>
        <fullName evidence="2">Uncharacterized protein</fullName>
    </submittedName>
</protein>
<accession>A0A0U3P8K3</accession>
<reference evidence="2 3" key="1">
    <citation type="submission" date="2015-12" db="EMBL/GenBank/DDBJ databases">
        <authorList>
            <person name="Shamseldin A."/>
            <person name="Moawad H."/>
            <person name="Abd El-Rahim W.M."/>
            <person name="Sadowsky M.J."/>
        </authorList>
    </citation>
    <scope>NUCLEOTIDE SEQUENCE [LARGE SCALE GENOMIC DNA]</scope>
    <source>
        <strain evidence="2 3">Ar51</strain>
    </source>
</reference>
<dbReference type="AlphaFoldDB" id="A0A0U3P8K3"/>
<dbReference type="EMBL" id="CP013747">
    <property type="protein sequence ID" value="ALV40563.1"/>
    <property type="molecule type" value="Genomic_DNA"/>
</dbReference>
<keyword evidence="1" id="KW-1133">Transmembrane helix</keyword>
<keyword evidence="1" id="KW-0812">Transmembrane</keyword>
<name>A0A0U3P8K3_9MICC</name>
<evidence type="ECO:0000256" key="1">
    <source>
        <dbReference type="SAM" id="Phobius"/>
    </source>
</evidence>
<proteinExistence type="predicted"/>
<keyword evidence="1" id="KW-0472">Membrane</keyword>
<gene>
    <name evidence="2" type="ORF">AU252_04765</name>
</gene>
<sequence>MDVVSGVSLDWFKALTWIFAIATGLLLAFWRQRRLHLAALGSVIVFMGTSAGAGIYVLNHVGDPRWGSKAEDRISAPPLTETPVIGRFMGSLDDVIHGVADSVNHFVDFRAALPVAMEFFVAAGWALALALPLGLAALIVSYADAQRRKAEFLKYKLQVEELKSELEDIKRHLGYPTREESDSS</sequence>
<feature type="transmembrane region" description="Helical" evidence="1">
    <location>
        <begin position="37"/>
        <end position="58"/>
    </location>
</feature>
<evidence type="ECO:0000313" key="2">
    <source>
        <dbReference type="EMBL" id="ALV40563.1"/>
    </source>
</evidence>